<dbReference type="Gene3D" id="3.50.50.60">
    <property type="entry name" value="FAD/NAD(P)-binding domain"/>
    <property type="match status" value="1"/>
</dbReference>
<organism evidence="1 2">
    <name type="scientific">Rossellomorea vietnamensis</name>
    <dbReference type="NCBI Taxonomy" id="218284"/>
    <lineage>
        <taxon>Bacteria</taxon>
        <taxon>Bacillati</taxon>
        <taxon>Bacillota</taxon>
        <taxon>Bacilli</taxon>
        <taxon>Bacillales</taxon>
        <taxon>Bacillaceae</taxon>
        <taxon>Rossellomorea</taxon>
    </lineage>
</organism>
<sequence>MYDVTIIGAGVSGIFTAYQLLKENQDCRIHIIDLGKKLEERVCGLDNGGTCMCGENCSKYIGFAGLGKSEGKFNYTNDFGGELGRKIGEEQAIELMREVDEILCAFGGGGVDTYDTGNEELSSRAEEHSFRVLSTVVRHLGTGLANKVFQGLYEFLKEKATLTFETEIDSITPNCEGFQLNSKGRKFRTRKLVMATGTSGSRWLKQQTELLGLLPGETRLDLGLRVEMKGSQLNSILKETFETKLTYLGDSYTATTYCMNPEGRIIRKHQHGLVMPDGQNVREKDTPSHNLNFTLFVPRYFPTQGEAQGYAESIIKKINRETNRIVVQRLEDLQSGRITQDLNRNSIMPTLPADCGSLKEEVPDLYTRALLEMLSSLEGLLGEKVHGDTLIYGIDAKFYEPKLYTNSFFESEVPGLYLIGDCSGETHSLSQAAASGIWLGRHLAEEPAFVL</sequence>
<dbReference type="RefSeq" id="WP_148953824.1">
    <property type="nucleotide sequence ID" value="NZ_VTEG01000005.1"/>
</dbReference>
<name>A0A5D4MCR1_9BACI</name>
<dbReference type="SUPFAM" id="SSF51905">
    <property type="entry name" value="FAD/NAD(P)-binding domain"/>
    <property type="match status" value="1"/>
</dbReference>
<dbReference type="Proteomes" id="UP000325182">
    <property type="component" value="Unassembled WGS sequence"/>
</dbReference>
<protein>
    <submittedName>
        <fullName evidence="1">NAD(FAD)-utilizing dehydrogenase</fullName>
    </submittedName>
</protein>
<accession>A0A5D4MCR1</accession>
<evidence type="ECO:0000313" key="2">
    <source>
        <dbReference type="Proteomes" id="UP000325182"/>
    </source>
</evidence>
<proteinExistence type="predicted"/>
<dbReference type="PANTHER" id="PTHR43106:SF1">
    <property type="entry name" value="DEHYDROGENASE-RELATED"/>
    <property type="match status" value="1"/>
</dbReference>
<dbReference type="AlphaFoldDB" id="A0A5D4MCR1"/>
<comment type="caution">
    <text evidence="1">The sequence shown here is derived from an EMBL/GenBank/DDBJ whole genome shotgun (WGS) entry which is preliminary data.</text>
</comment>
<dbReference type="PANTHER" id="PTHR43106">
    <property type="entry name" value="DEHYDROGENASE-RELATED"/>
    <property type="match status" value="1"/>
</dbReference>
<dbReference type="EMBL" id="VTEG01000005">
    <property type="protein sequence ID" value="TYR99654.1"/>
    <property type="molecule type" value="Genomic_DNA"/>
</dbReference>
<gene>
    <name evidence="1" type="ORF">FZC84_09875</name>
</gene>
<dbReference type="InterPro" id="IPR036188">
    <property type="entry name" value="FAD/NAD-bd_sf"/>
</dbReference>
<evidence type="ECO:0000313" key="1">
    <source>
        <dbReference type="EMBL" id="TYR99654.1"/>
    </source>
</evidence>
<reference evidence="1 2" key="1">
    <citation type="submission" date="2019-08" db="EMBL/GenBank/DDBJ databases">
        <title>Bacillus genomes from the desert of Cuatro Cienegas, Coahuila.</title>
        <authorList>
            <person name="Olmedo-Alvarez G."/>
        </authorList>
    </citation>
    <scope>NUCLEOTIDE SEQUENCE [LARGE SCALE GENOMIC DNA]</scope>
    <source>
        <strain evidence="1 2">CH128b_4D</strain>
    </source>
</reference>